<keyword evidence="4 9" id="KW-0238">DNA-binding</keyword>
<feature type="region of interest" description="Disordered" evidence="11">
    <location>
        <begin position="1"/>
        <end position="46"/>
    </location>
</feature>
<dbReference type="SUPFAM" id="SSF46689">
    <property type="entry name" value="Homeodomain-like"/>
    <property type="match status" value="1"/>
</dbReference>
<evidence type="ECO:0000256" key="6">
    <source>
        <dbReference type="ARBA" id="ARBA00023163"/>
    </source>
</evidence>
<dbReference type="Pfam" id="PF00046">
    <property type="entry name" value="Homeodomain"/>
    <property type="match status" value="1"/>
</dbReference>
<dbReference type="GO" id="GO:0003677">
    <property type="term" value="F:DNA binding"/>
    <property type="evidence" value="ECO:0007669"/>
    <property type="project" value="UniProtKB-UniRule"/>
</dbReference>
<evidence type="ECO:0000256" key="2">
    <source>
        <dbReference type="ARBA" id="ARBA00022473"/>
    </source>
</evidence>
<protein>
    <recommendedName>
        <fullName evidence="12">Homeobox domain-containing protein</fullName>
    </recommendedName>
</protein>
<evidence type="ECO:0000256" key="1">
    <source>
        <dbReference type="ARBA" id="ARBA00004123"/>
    </source>
</evidence>
<evidence type="ECO:0000256" key="8">
    <source>
        <dbReference type="ARBA" id="ARBA00024040"/>
    </source>
</evidence>
<proteinExistence type="inferred from homology"/>
<evidence type="ECO:0000313" key="14">
    <source>
        <dbReference type="Proteomes" id="UP001177003"/>
    </source>
</evidence>
<accession>A0AA36EA88</accession>
<dbReference type="PANTHER" id="PTHR45940:SF6">
    <property type="entry name" value="WUSCHEL-RELATED HOMEOBOX 2"/>
    <property type="match status" value="1"/>
</dbReference>
<feature type="DNA-binding region" description="Homeobox" evidence="9">
    <location>
        <begin position="53"/>
        <end position="107"/>
    </location>
</feature>
<comment type="similarity">
    <text evidence="8">Belongs to the WUS homeobox family.</text>
</comment>
<evidence type="ECO:0000256" key="5">
    <source>
        <dbReference type="ARBA" id="ARBA00023155"/>
    </source>
</evidence>
<evidence type="ECO:0000256" key="10">
    <source>
        <dbReference type="RuleBase" id="RU000682"/>
    </source>
</evidence>
<evidence type="ECO:0000259" key="12">
    <source>
        <dbReference type="PROSITE" id="PS50071"/>
    </source>
</evidence>
<reference evidence="13" key="1">
    <citation type="submission" date="2023-04" db="EMBL/GenBank/DDBJ databases">
        <authorList>
            <person name="Vijverberg K."/>
            <person name="Xiong W."/>
            <person name="Schranz E."/>
        </authorList>
    </citation>
    <scope>NUCLEOTIDE SEQUENCE</scope>
</reference>
<dbReference type="GO" id="GO:0099402">
    <property type="term" value="P:plant organ development"/>
    <property type="evidence" value="ECO:0007669"/>
    <property type="project" value="InterPro"/>
</dbReference>
<feature type="compositionally biased region" description="Basic and acidic residues" evidence="11">
    <location>
        <begin position="1"/>
        <end position="10"/>
    </location>
</feature>
<dbReference type="InterPro" id="IPR044555">
    <property type="entry name" value="WUSCHEL-like"/>
</dbReference>
<keyword evidence="2" id="KW-0217">Developmental protein</keyword>
<keyword evidence="5 9" id="KW-0371">Homeobox</keyword>
<sequence>MQTVKAKETKQSPTLYPPLIMEGNSSSSEATTEVAGRETSGTAAPCRWNPTKEQIIMLENLYRQGVRTPTADQIQEITSRLRTYGHIEGKNVFYWFQNHKARQRQKQKQDHLSYFHQYLHHHHHLHQPAAVFPVPYHPNVVYGQCYIPQSDHLGFYPKVLIPSATTTIKRRSSRAVKPKLSSGAGTLVGGNNPIKPKMVNDNNIQQETLDLFPLQPTGILQHREAPTSNVNHHSMTACTSSFSDRTQDQRFFDFFSC</sequence>
<keyword evidence="14" id="KW-1185">Reference proteome</keyword>
<dbReference type="SMART" id="SM00389">
    <property type="entry name" value="HOX"/>
    <property type="match status" value="1"/>
</dbReference>
<name>A0AA36EA88_LACSI</name>
<evidence type="ECO:0000256" key="11">
    <source>
        <dbReference type="SAM" id="MobiDB-lite"/>
    </source>
</evidence>
<keyword evidence="7 9" id="KW-0539">Nucleus</keyword>
<dbReference type="PANTHER" id="PTHR45940">
    <property type="entry name" value="WUSCHEL-RELATED HOMEOBOX 1-RELATED"/>
    <property type="match status" value="1"/>
</dbReference>
<evidence type="ECO:0000256" key="7">
    <source>
        <dbReference type="ARBA" id="ARBA00023242"/>
    </source>
</evidence>
<evidence type="ECO:0000256" key="9">
    <source>
        <dbReference type="PROSITE-ProRule" id="PRU00108"/>
    </source>
</evidence>
<dbReference type="InterPro" id="IPR009057">
    <property type="entry name" value="Homeodomain-like_sf"/>
</dbReference>
<evidence type="ECO:0000256" key="4">
    <source>
        <dbReference type="ARBA" id="ARBA00023125"/>
    </source>
</evidence>
<evidence type="ECO:0000313" key="13">
    <source>
        <dbReference type="EMBL" id="CAI9287982.1"/>
    </source>
</evidence>
<dbReference type="InterPro" id="IPR001356">
    <property type="entry name" value="HD"/>
</dbReference>
<comment type="subcellular location">
    <subcellularLocation>
        <location evidence="1 9 10">Nucleus</location>
    </subcellularLocation>
</comment>
<dbReference type="EMBL" id="OX465081">
    <property type="protein sequence ID" value="CAI9287982.1"/>
    <property type="molecule type" value="Genomic_DNA"/>
</dbReference>
<dbReference type="AlphaFoldDB" id="A0AA36EA88"/>
<dbReference type="GO" id="GO:0005634">
    <property type="term" value="C:nucleus"/>
    <property type="evidence" value="ECO:0007669"/>
    <property type="project" value="UniProtKB-SubCell"/>
</dbReference>
<keyword evidence="6" id="KW-0804">Transcription</keyword>
<organism evidence="13 14">
    <name type="scientific">Lactuca saligna</name>
    <name type="common">Willowleaf lettuce</name>
    <dbReference type="NCBI Taxonomy" id="75948"/>
    <lineage>
        <taxon>Eukaryota</taxon>
        <taxon>Viridiplantae</taxon>
        <taxon>Streptophyta</taxon>
        <taxon>Embryophyta</taxon>
        <taxon>Tracheophyta</taxon>
        <taxon>Spermatophyta</taxon>
        <taxon>Magnoliopsida</taxon>
        <taxon>eudicotyledons</taxon>
        <taxon>Gunneridae</taxon>
        <taxon>Pentapetalae</taxon>
        <taxon>asterids</taxon>
        <taxon>campanulids</taxon>
        <taxon>Asterales</taxon>
        <taxon>Asteraceae</taxon>
        <taxon>Cichorioideae</taxon>
        <taxon>Cichorieae</taxon>
        <taxon>Lactucinae</taxon>
        <taxon>Lactuca</taxon>
    </lineage>
</organism>
<evidence type="ECO:0000256" key="3">
    <source>
        <dbReference type="ARBA" id="ARBA00023015"/>
    </source>
</evidence>
<dbReference type="PROSITE" id="PS50071">
    <property type="entry name" value="HOMEOBOX_2"/>
    <property type="match status" value="1"/>
</dbReference>
<dbReference type="FunFam" id="1.10.10.60:FF:000146">
    <property type="entry name" value="WUSCHEL-related homeobox 4"/>
    <property type="match status" value="1"/>
</dbReference>
<gene>
    <name evidence="13" type="ORF">LSALG_LOCUS27313</name>
</gene>
<dbReference type="Gene3D" id="1.10.10.60">
    <property type="entry name" value="Homeodomain-like"/>
    <property type="match status" value="1"/>
</dbReference>
<dbReference type="Proteomes" id="UP001177003">
    <property type="component" value="Chromosome 5"/>
</dbReference>
<dbReference type="CDD" id="cd00086">
    <property type="entry name" value="homeodomain"/>
    <property type="match status" value="1"/>
</dbReference>
<feature type="domain" description="Homeobox" evidence="12">
    <location>
        <begin position="51"/>
        <end position="106"/>
    </location>
</feature>
<keyword evidence="3" id="KW-0805">Transcription regulation</keyword>
<dbReference type="GO" id="GO:0003700">
    <property type="term" value="F:DNA-binding transcription factor activity"/>
    <property type="evidence" value="ECO:0007669"/>
    <property type="project" value="InterPro"/>
</dbReference>